<feature type="transmembrane region" description="Helical" evidence="5">
    <location>
        <begin position="12"/>
        <end position="31"/>
    </location>
</feature>
<evidence type="ECO:0000256" key="4">
    <source>
        <dbReference type="SAM" id="MobiDB-lite"/>
    </source>
</evidence>
<evidence type="ECO:0000256" key="1">
    <source>
        <dbReference type="ARBA" id="ARBA00004196"/>
    </source>
</evidence>
<dbReference type="InterPro" id="IPR058625">
    <property type="entry name" value="MdtA-like_BSH"/>
</dbReference>
<dbReference type="Gene3D" id="2.40.50.100">
    <property type="match status" value="2"/>
</dbReference>
<dbReference type="Gene3D" id="2.40.30.170">
    <property type="match status" value="1"/>
</dbReference>
<comment type="caution">
    <text evidence="8">The sequence shown here is derived from an EMBL/GenBank/DDBJ whole genome shotgun (WGS) entry which is preliminary data.</text>
</comment>
<dbReference type="Gene3D" id="2.40.420.20">
    <property type="match status" value="1"/>
</dbReference>
<keyword evidence="5" id="KW-1133">Transmembrane helix</keyword>
<keyword evidence="2 3" id="KW-0175">Coiled coil</keyword>
<evidence type="ECO:0000259" key="6">
    <source>
        <dbReference type="Pfam" id="PF25917"/>
    </source>
</evidence>
<dbReference type="AlphaFoldDB" id="A0A1F8GRW0"/>
<feature type="compositionally biased region" description="Gly residues" evidence="4">
    <location>
        <begin position="577"/>
        <end position="590"/>
    </location>
</feature>
<keyword evidence="5" id="KW-0812">Transmembrane</keyword>
<accession>A0A1F8GRW0</accession>
<dbReference type="SUPFAM" id="SSF111369">
    <property type="entry name" value="HlyD-like secretion proteins"/>
    <property type="match status" value="2"/>
</dbReference>
<protein>
    <submittedName>
        <fullName evidence="8">Uncharacterized protein</fullName>
    </submittedName>
</protein>
<dbReference type="GO" id="GO:0030313">
    <property type="term" value="C:cell envelope"/>
    <property type="evidence" value="ECO:0007669"/>
    <property type="project" value="UniProtKB-SubCell"/>
</dbReference>
<feature type="domain" description="Multidrug resistance protein MdtA-like barrel-sandwich hybrid" evidence="6">
    <location>
        <begin position="66"/>
        <end position="399"/>
    </location>
</feature>
<dbReference type="Pfam" id="PF25990">
    <property type="entry name" value="Beta-barrel_YknX"/>
    <property type="match status" value="1"/>
</dbReference>
<dbReference type="PANTHER" id="PTHR32347">
    <property type="entry name" value="EFFLUX SYSTEM COMPONENT YKNX-RELATED"/>
    <property type="match status" value="1"/>
</dbReference>
<dbReference type="PANTHER" id="PTHR32347:SF23">
    <property type="entry name" value="BLL5650 PROTEIN"/>
    <property type="match status" value="1"/>
</dbReference>
<dbReference type="STRING" id="1802701.A3A33_02270"/>
<feature type="coiled-coil region" evidence="3">
    <location>
        <begin position="343"/>
        <end position="370"/>
    </location>
</feature>
<comment type="subcellular location">
    <subcellularLocation>
        <location evidence="1">Cell envelope</location>
    </subcellularLocation>
</comment>
<feature type="domain" description="YknX-like beta-barrel" evidence="7">
    <location>
        <begin position="407"/>
        <end position="477"/>
    </location>
</feature>
<dbReference type="Proteomes" id="UP000179047">
    <property type="component" value="Unassembled WGS sequence"/>
</dbReference>
<evidence type="ECO:0000256" key="2">
    <source>
        <dbReference type="ARBA" id="ARBA00023054"/>
    </source>
</evidence>
<dbReference type="EMBL" id="MGKP01000023">
    <property type="protein sequence ID" value="OGN28157.1"/>
    <property type="molecule type" value="Genomic_DNA"/>
</dbReference>
<feature type="region of interest" description="Disordered" evidence="4">
    <location>
        <begin position="568"/>
        <end position="590"/>
    </location>
</feature>
<reference evidence="8 9" key="1">
    <citation type="journal article" date="2016" name="Nat. Commun.">
        <title>Thousands of microbial genomes shed light on interconnected biogeochemical processes in an aquifer system.</title>
        <authorList>
            <person name="Anantharaman K."/>
            <person name="Brown C.T."/>
            <person name="Hug L.A."/>
            <person name="Sharon I."/>
            <person name="Castelle C.J."/>
            <person name="Probst A.J."/>
            <person name="Thomas B.C."/>
            <person name="Singh A."/>
            <person name="Wilkins M.J."/>
            <person name="Karaoz U."/>
            <person name="Brodie E.L."/>
            <person name="Williams K.H."/>
            <person name="Hubbard S.S."/>
            <person name="Banfield J.F."/>
        </authorList>
    </citation>
    <scope>NUCLEOTIDE SEQUENCE [LARGE SCALE GENOMIC DNA]</scope>
</reference>
<evidence type="ECO:0000259" key="7">
    <source>
        <dbReference type="Pfam" id="PF25990"/>
    </source>
</evidence>
<name>A0A1F8GRW0_9BACT</name>
<evidence type="ECO:0000313" key="9">
    <source>
        <dbReference type="Proteomes" id="UP000179047"/>
    </source>
</evidence>
<keyword evidence="5" id="KW-0472">Membrane</keyword>
<organism evidence="8 9">
    <name type="scientific">Candidatus Yanofskybacteria bacterium RIFCSPLOWO2_01_FULL_49_25</name>
    <dbReference type="NCBI Taxonomy" id="1802701"/>
    <lineage>
        <taxon>Bacteria</taxon>
        <taxon>Candidatus Yanofskyibacteriota</taxon>
    </lineage>
</organism>
<dbReference type="InterPro" id="IPR058636">
    <property type="entry name" value="Beta-barrel_YknX"/>
</dbReference>
<dbReference type="Gene3D" id="1.10.287.470">
    <property type="entry name" value="Helix hairpin bin"/>
    <property type="match status" value="1"/>
</dbReference>
<evidence type="ECO:0000256" key="5">
    <source>
        <dbReference type="SAM" id="Phobius"/>
    </source>
</evidence>
<evidence type="ECO:0000256" key="3">
    <source>
        <dbReference type="SAM" id="Coils"/>
    </source>
</evidence>
<dbReference type="Pfam" id="PF25917">
    <property type="entry name" value="BSH_RND"/>
    <property type="match status" value="1"/>
</dbReference>
<gene>
    <name evidence="8" type="ORF">A3A33_02270</name>
</gene>
<proteinExistence type="predicted"/>
<sequence>MIKKILLFAKSHKVISGIVVFVLCAVVYHYTLGSKAPTIVTYALGTVQRGTLVVSVSGTGQVSTSNQIDVKPKASGDVAYIAVKNGQTVKAGTLLVQIDARDAAKTLRDAQINLDSAQIAYAKLQLNQQSNIPQLQDSITNAQNNLTKGYQDGYTDVSNAFLDLPGIVDDIRGVLYDSTVRGACAPNKCEYVNLVTNDQAENLSFLIHRADTDYQTALAAYNQNFANYTATSRTADSGTIMSLVQQTINTAQLLSQAAKSEQNMLDTLVADLNATAGVQSGTSSSVPSQVTAYRTAITSDIGTLNSHNSTLTSLQNSITTNQQTLINAQRNLGIAEKSNPLDIASQANSLKHAQAALQDARDNLANYYVRAPFTGVVAKVNINKGDSISSGTPAVTMITQQGIADVSLNEVDVAKIATGQKTTLIFDAVPGLTLTGEVVDVDVLGAVTQGVVTYHVKIGFDTQDSRVKSGMSVSAAIIIDVKQDALMIPNSAIKTQGGTSAVQLPTDQTAALQMVSSIGVTTGISLPVAPRQQVITTGITNDTSTEVTGGLQEGDVIVTRTISASTTARTSTAPSLFGGGGAGAGRALGR</sequence>
<dbReference type="InterPro" id="IPR050465">
    <property type="entry name" value="UPF0194_transport"/>
</dbReference>
<evidence type="ECO:0000313" key="8">
    <source>
        <dbReference type="EMBL" id="OGN28157.1"/>
    </source>
</evidence>